<accession>A0ABS1VW43</accession>
<dbReference type="Proteomes" id="UP000598996">
    <property type="component" value="Unassembled WGS sequence"/>
</dbReference>
<evidence type="ECO:0000256" key="1">
    <source>
        <dbReference type="SAM" id="MobiDB-lite"/>
    </source>
</evidence>
<feature type="region of interest" description="Disordered" evidence="1">
    <location>
        <begin position="1"/>
        <end position="31"/>
    </location>
</feature>
<name>A0ABS1VW43_9ACTN</name>
<evidence type="ECO:0000313" key="2">
    <source>
        <dbReference type="EMBL" id="MBL7258707.1"/>
    </source>
</evidence>
<protein>
    <submittedName>
        <fullName evidence="2">Uncharacterized protein</fullName>
    </submittedName>
</protein>
<feature type="compositionally biased region" description="Low complexity" evidence="1">
    <location>
        <begin position="87"/>
        <end position="114"/>
    </location>
</feature>
<reference evidence="2 3" key="1">
    <citation type="submission" date="2021-01" db="EMBL/GenBank/DDBJ databases">
        <title>Actinoplanes sp. nov. LDG1-01 isolated from lichen.</title>
        <authorList>
            <person name="Saeng-In P."/>
            <person name="Phongsopitanun W."/>
            <person name="Kanchanasin P."/>
            <person name="Yuki M."/>
            <person name="Kudo T."/>
            <person name="Ohkuma M."/>
            <person name="Tanasupawat S."/>
        </authorList>
    </citation>
    <scope>NUCLEOTIDE SEQUENCE [LARGE SCALE GENOMIC DNA]</scope>
    <source>
        <strain evidence="2 3">LDG1-01</strain>
    </source>
</reference>
<comment type="caution">
    <text evidence="2">The sequence shown here is derived from an EMBL/GenBank/DDBJ whole genome shotgun (WGS) entry which is preliminary data.</text>
</comment>
<proteinExistence type="predicted"/>
<organism evidence="2 3">
    <name type="scientific">Paractinoplanes lichenicola</name>
    <dbReference type="NCBI Taxonomy" id="2802976"/>
    <lineage>
        <taxon>Bacteria</taxon>
        <taxon>Bacillati</taxon>
        <taxon>Actinomycetota</taxon>
        <taxon>Actinomycetes</taxon>
        <taxon>Micromonosporales</taxon>
        <taxon>Micromonosporaceae</taxon>
        <taxon>Paractinoplanes</taxon>
    </lineage>
</organism>
<dbReference type="RefSeq" id="WP_202995369.1">
    <property type="nucleotide sequence ID" value="NZ_JAENHO010000009.1"/>
</dbReference>
<keyword evidence="3" id="KW-1185">Reference proteome</keyword>
<feature type="region of interest" description="Disordered" evidence="1">
    <location>
        <begin position="65"/>
        <end position="119"/>
    </location>
</feature>
<evidence type="ECO:0000313" key="3">
    <source>
        <dbReference type="Proteomes" id="UP000598996"/>
    </source>
</evidence>
<gene>
    <name evidence="2" type="ORF">JKJ07_30790</name>
</gene>
<sequence length="231" mass="24321">MTDWLPPYVTTPPPRREEPVAEPPARGWQRTHTVAAAAAAAVLAATVGAAVISSPADGVTIVAARPAEPIPSSPSSTPSSSPPPSSSPSSPSSPARATRSVAPVAVPASRPARTTPSYVASPGELVRAQAEVTRAEKEYRRLRAAGATTADLLIARFEIEAAAQHLADLKAGNPHAGHRYLRILEAKAYLAKAEQEYRRAFADPTSSEADRQEAAAELTLWRERLAAAKRS</sequence>
<dbReference type="EMBL" id="JAENHO010000009">
    <property type="protein sequence ID" value="MBL7258707.1"/>
    <property type="molecule type" value="Genomic_DNA"/>
</dbReference>